<dbReference type="InParanoid" id="A0A2P5CJA7"/>
<evidence type="ECO:0000313" key="1">
    <source>
        <dbReference type="EMBL" id="PON61132.1"/>
    </source>
</evidence>
<dbReference type="Proteomes" id="UP000237000">
    <property type="component" value="Unassembled WGS sequence"/>
</dbReference>
<accession>A0A2P5CJA7</accession>
<gene>
    <name evidence="1" type="ORF">TorRG33x02_282780</name>
</gene>
<reference evidence="2" key="1">
    <citation type="submission" date="2016-06" db="EMBL/GenBank/DDBJ databases">
        <title>Parallel loss of symbiosis genes in relatives of nitrogen-fixing non-legume Parasponia.</title>
        <authorList>
            <person name="Van Velzen R."/>
            <person name="Holmer R."/>
            <person name="Bu F."/>
            <person name="Rutten L."/>
            <person name="Van Zeijl A."/>
            <person name="Liu W."/>
            <person name="Santuari L."/>
            <person name="Cao Q."/>
            <person name="Sharma T."/>
            <person name="Shen D."/>
            <person name="Roswanjaya Y."/>
            <person name="Wardhani T."/>
            <person name="Kalhor M.S."/>
            <person name="Jansen J."/>
            <person name="Van den Hoogen J."/>
            <person name="Gungor B."/>
            <person name="Hartog M."/>
            <person name="Hontelez J."/>
            <person name="Verver J."/>
            <person name="Yang W.-C."/>
            <person name="Schijlen E."/>
            <person name="Repin R."/>
            <person name="Schilthuizen M."/>
            <person name="Schranz E."/>
            <person name="Heidstra R."/>
            <person name="Miyata K."/>
            <person name="Fedorova E."/>
            <person name="Kohlen W."/>
            <person name="Bisseling T."/>
            <person name="Smit S."/>
            <person name="Geurts R."/>
        </authorList>
    </citation>
    <scope>NUCLEOTIDE SEQUENCE [LARGE SCALE GENOMIC DNA]</scope>
    <source>
        <strain evidence="2">cv. RG33-2</strain>
    </source>
</reference>
<evidence type="ECO:0000313" key="2">
    <source>
        <dbReference type="Proteomes" id="UP000237000"/>
    </source>
</evidence>
<sequence>MANAAAKSGFPYARIIKTRYFRNSDSSLLRNWAGALLLYSLRDNGVRLRINGNGKKIHIMI</sequence>
<dbReference type="EMBL" id="JXTC01000358">
    <property type="protein sequence ID" value="PON61132.1"/>
    <property type="molecule type" value="Genomic_DNA"/>
</dbReference>
<comment type="caution">
    <text evidence="1">The sequence shown here is derived from an EMBL/GenBank/DDBJ whole genome shotgun (WGS) entry which is preliminary data.</text>
</comment>
<name>A0A2P5CJA7_TREOI</name>
<keyword evidence="2" id="KW-1185">Reference proteome</keyword>
<organism evidence="1 2">
    <name type="scientific">Trema orientale</name>
    <name type="common">Charcoal tree</name>
    <name type="synonym">Celtis orientalis</name>
    <dbReference type="NCBI Taxonomy" id="63057"/>
    <lineage>
        <taxon>Eukaryota</taxon>
        <taxon>Viridiplantae</taxon>
        <taxon>Streptophyta</taxon>
        <taxon>Embryophyta</taxon>
        <taxon>Tracheophyta</taxon>
        <taxon>Spermatophyta</taxon>
        <taxon>Magnoliopsida</taxon>
        <taxon>eudicotyledons</taxon>
        <taxon>Gunneridae</taxon>
        <taxon>Pentapetalae</taxon>
        <taxon>rosids</taxon>
        <taxon>fabids</taxon>
        <taxon>Rosales</taxon>
        <taxon>Cannabaceae</taxon>
        <taxon>Trema</taxon>
    </lineage>
</organism>
<dbReference type="AlphaFoldDB" id="A0A2P5CJA7"/>
<protein>
    <submittedName>
        <fullName evidence="1">Uncharacterized protein</fullName>
    </submittedName>
</protein>
<dbReference type="OrthoDB" id="10478427at2759"/>
<proteinExistence type="predicted"/>